<comment type="caution">
    <text evidence="2">The sequence shown here is derived from an EMBL/GenBank/DDBJ whole genome shotgun (WGS) entry which is preliminary data.</text>
</comment>
<dbReference type="EMBL" id="SDAQ01000076">
    <property type="protein sequence ID" value="KAI3542676.1"/>
    <property type="molecule type" value="Genomic_DNA"/>
</dbReference>
<evidence type="ECO:0000313" key="3">
    <source>
        <dbReference type="Proteomes" id="UP001056436"/>
    </source>
</evidence>
<protein>
    <submittedName>
        <fullName evidence="2">Uncharacterized protein</fullName>
    </submittedName>
</protein>
<feature type="compositionally biased region" description="Basic and acidic residues" evidence="1">
    <location>
        <begin position="159"/>
        <end position="168"/>
    </location>
</feature>
<dbReference type="Proteomes" id="UP001056436">
    <property type="component" value="Unassembled WGS sequence"/>
</dbReference>
<proteinExistence type="predicted"/>
<gene>
    <name evidence="2" type="ORF">CABS02_10296</name>
</gene>
<feature type="region of interest" description="Disordered" evidence="1">
    <location>
        <begin position="65"/>
        <end position="168"/>
    </location>
</feature>
<reference evidence="2" key="1">
    <citation type="submission" date="2019-01" db="EMBL/GenBank/DDBJ databases">
        <title>Colletotrichum abscissum LGMF1257.</title>
        <authorList>
            <person name="Baroncelli R."/>
        </authorList>
    </citation>
    <scope>NUCLEOTIDE SEQUENCE</scope>
    <source>
        <strain evidence="2">Ca142</strain>
    </source>
</reference>
<organism evidence="2 3">
    <name type="scientific">Colletotrichum abscissum</name>
    <dbReference type="NCBI Taxonomy" id="1671311"/>
    <lineage>
        <taxon>Eukaryota</taxon>
        <taxon>Fungi</taxon>
        <taxon>Dikarya</taxon>
        <taxon>Ascomycota</taxon>
        <taxon>Pezizomycotina</taxon>
        <taxon>Sordariomycetes</taxon>
        <taxon>Hypocreomycetidae</taxon>
        <taxon>Glomerellales</taxon>
        <taxon>Glomerellaceae</taxon>
        <taxon>Colletotrichum</taxon>
        <taxon>Colletotrichum acutatum species complex</taxon>
    </lineage>
</organism>
<keyword evidence="3" id="KW-1185">Reference proteome</keyword>
<evidence type="ECO:0000313" key="2">
    <source>
        <dbReference type="EMBL" id="KAI3542676.1"/>
    </source>
</evidence>
<accession>A0A9P9X8B9</accession>
<dbReference type="AlphaFoldDB" id="A0A9P9X8B9"/>
<name>A0A9P9X8B9_9PEZI</name>
<feature type="compositionally biased region" description="Basic and acidic residues" evidence="1">
    <location>
        <begin position="93"/>
        <end position="105"/>
    </location>
</feature>
<feature type="compositionally biased region" description="Polar residues" evidence="1">
    <location>
        <begin position="72"/>
        <end position="82"/>
    </location>
</feature>
<sequence>MATSFWLLSNTYRPSQEWFPAFPFRLLPERLAGGCRRWLKVVAAGWDNHRGAESLRVLGPAMLSSGRRPRFTEQTPSSSSTCHGAAAATPENQAKRRTDDEDAFRVDVAVPSPDLMKKKKKKKKKGGDTGRGTNGMLHLDLRLGGTGVVSKMGSHGVARRREMEARSR</sequence>
<evidence type="ECO:0000256" key="1">
    <source>
        <dbReference type="SAM" id="MobiDB-lite"/>
    </source>
</evidence>